<dbReference type="Proteomes" id="UP000254571">
    <property type="component" value="Unassembled WGS sequence"/>
</dbReference>
<evidence type="ECO:0000313" key="1">
    <source>
        <dbReference type="EMBL" id="STW05540.1"/>
    </source>
</evidence>
<dbReference type="EMBL" id="UGMX01000002">
    <property type="protein sequence ID" value="STW05540.1"/>
    <property type="molecule type" value="Genomic_DNA"/>
</dbReference>
<name>A0A7H4NZC5_9ENTR</name>
<reference evidence="1 2" key="1">
    <citation type="submission" date="2018-06" db="EMBL/GenBank/DDBJ databases">
        <authorList>
            <consortium name="Pathogen Informatics"/>
            <person name="Doyle S."/>
        </authorList>
    </citation>
    <scope>NUCLEOTIDE SEQUENCE [LARGE SCALE GENOMIC DNA]</scope>
    <source>
        <strain evidence="1 2">NCTC9149</strain>
    </source>
</reference>
<protein>
    <submittedName>
        <fullName evidence="1">Uncharacterized protein</fullName>
    </submittedName>
</protein>
<organism evidence="1 2">
    <name type="scientific">Klebsiella grimontii</name>
    <dbReference type="NCBI Taxonomy" id="2058152"/>
    <lineage>
        <taxon>Bacteria</taxon>
        <taxon>Pseudomonadati</taxon>
        <taxon>Pseudomonadota</taxon>
        <taxon>Gammaproteobacteria</taxon>
        <taxon>Enterobacterales</taxon>
        <taxon>Enterobacteriaceae</taxon>
        <taxon>Klebsiella/Raoultella group</taxon>
        <taxon>Klebsiella</taxon>
    </lineage>
</organism>
<gene>
    <name evidence="1" type="ORF">NCTC9149_01931</name>
</gene>
<sequence length="83" mass="9340">MMLVAMAAATVVARLFTFRHLFFTQRFQALFGAVAFIGRARLQHFINDGVVAIKTLGLEVRTLIPFQAQPVHTIHDGFNGLRR</sequence>
<proteinExistence type="predicted"/>
<evidence type="ECO:0000313" key="2">
    <source>
        <dbReference type="Proteomes" id="UP000254571"/>
    </source>
</evidence>
<dbReference type="AlphaFoldDB" id="A0A7H4NZC5"/>
<comment type="caution">
    <text evidence="1">The sequence shown here is derived from an EMBL/GenBank/DDBJ whole genome shotgun (WGS) entry which is preliminary data.</text>
</comment>
<accession>A0A7H4NZC5</accession>